<sequence length="348" mass="36166">MKQILNDIKTGLLTGVSFMLPFVIAGGILVALGFAVGGVDIPSSVEPFGNVSSTIFWVGKRAFAMMTPVLGAYVAFAIADKPAICSGMVGGLLADEMGAGFIGALVAGIIAGFLVRELKKIPLPLSMRSLLPTLIIPIISVLVIGFLMIYVIGKPMTALSVGLTNWLEGLGTGSAIMLGIIHGCMIAFDMGGPLNKASYAFALAASEAGNWIPLTTSCVAAMTPPLGIAIAMIIMKKKFTKDEFSNLPGLITGGIFEITEFAIPFAVADPFRVIPALMAGSAVSGALCYASAITLHAPHGGLFVVFLSSNPGLFVLYWLLGGVVTAICLLLLKKSPEAETQIEEEPSV</sequence>
<feature type="transmembrane region" description="Helical" evidence="9">
    <location>
        <begin position="55"/>
        <end position="79"/>
    </location>
</feature>
<feature type="transmembrane region" description="Helical" evidence="9">
    <location>
        <begin position="208"/>
        <end position="234"/>
    </location>
</feature>
<proteinExistence type="predicted"/>
<keyword evidence="2" id="KW-0813">Transport</keyword>
<feature type="transmembrane region" description="Helical" evidence="9">
    <location>
        <begin position="134"/>
        <end position="153"/>
    </location>
</feature>
<dbReference type="NCBIfam" id="TIGR01427">
    <property type="entry name" value="PTS_IIC_fructo"/>
    <property type="match status" value="1"/>
</dbReference>
<keyword evidence="8 9" id="KW-0472">Membrane</keyword>
<feature type="transmembrane region" description="Helical" evidence="9">
    <location>
        <begin position="12"/>
        <end position="35"/>
    </location>
</feature>
<dbReference type="PANTHER" id="PTHR30505:SF0">
    <property type="entry name" value="FRUCTOSE-LIKE PTS SYSTEM EIIBC COMPONENT-RELATED"/>
    <property type="match status" value="1"/>
</dbReference>
<dbReference type="InterPro" id="IPR003352">
    <property type="entry name" value="PTS_EIIC"/>
</dbReference>
<evidence type="ECO:0000256" key="2">
    <source>
        <dbReference type="ARBA" id="ARBA00022448"/>
    </source>
</evidence>
<dbReference type="GO" id="GO:0005886">
    <property type="term" value="C:plasma membrane"/>
    <property type="evidence" value="ECO:0007669"/>
    <property type="project" value="UniProtKB-SubCell"/>
</dbReference>
<evidence type="ECO:0000256" key="4">
    <source>
        <dbReference type="ARBA" id="ARBA00022597"/>
    </source>
</evidence>
<dbReference type="RefSeq" id="WP_010755195.1">
    <property type="nucleotide sequence ID" value="NZ_ASWD01000002.1"/>
</dbReference>
<dbReference type="STRING" id="160454.RV10_GL004413"/>
<keyword evidence="12" id="KW-1185">Reference proteome</keyword>
<protein>
    <submittedName>
        <fullName evidence="11">PTS system, Fru family, IIC component</fullName>
    </submittedName>
</protein>
<dbReference type="GO" id="GO:0005351">
    <property type="term" value="F:carbohydrate:proton symporter activity"/>
    <property type="evidence" value="ECO:0007669"/>
    <property type="project" value="InterPro"/>
</dbReference>
<feature type="transmembrane region" description="Helical" evidence="9">
    <location>
        <begin position="315"/>
        <end position="332"/>
    </location>
</feature>
<evidence type="ECO:0000256" key="5">
    <source>
        <dbReference type="ARBA" id="ARBA00022683"/>
    </source>
</evidence>
<keyword evidence="6 9" id="KW-0812">Transmembrane</keyword>
<dbReference type="eggNOG" id="COG1299">
    <property type="taxonomic scope" value="Bacteria"/>
</dbReference>
<evidence type="ECO:0000256" key="8">
    <source>
        <dbReference type="ARBA" id="ARBA00023136"/>
    </source>
</evidence>
<evidence type="ECO:0000313" key="12">
    <source>
        <dbReference type="Proteomes" id="UP000013782"/>
    </source>
</evidence>
<comment type="caution">
    <text evidence="11">The sequence shown here is derived from an EMBL/GenBank/DDBJ whole genome shotgun (WGS) entry which is preliminary data.</text>
</comment>
<gene>
    <name evidence="11" type="ORF">UAU_00130</name>
</gene>
<feature type="transmembrane region" description="Helical" evidence="9">
    <location>
        <begin position="165"/>
        <end position="188"/>
    </location>
</feature>
<comment type="subcellular location">
    <subcellularLocation>
        <location evidence="1">Cell inner membrane</location>
        <topology evidence="1">Multi-pass membrane protein</topology>
    </subcellularLocation>
</comment>
<dbReference type="PATRIC" id="fig|1158607.3.peg.130"/>
<feature type="transmembrane region" description="Helical" evidence="9">
    <location>
        <begin position="273"/>
        <end position="295"/>
    </location>
</feature>
<name>R2QLN4_9ENTE</name>
<evidence type="ECO:0000256" key="3">
    <source>
        <dbReference type="ARBA" id="ARBA00022475"/>
    </source>
</evidence>
<dbReference type="EMBL" id="AJAQ01000001">
    <property type="protein sequence ID" value="EOH97462.1"/>
    <property type="molecule type" value="Genomic_DNA"/>
</dbReference>
<keyword evidence="4" id="KW-0762">Sugar transport</keyword>
<dbReference type="InterPro" id="IPR006327">
    <property type="entry name" value="PTS_IIC_fruc"/>
</dbReference>
<evidence type="ECO:0000256" key="1">
    <source>
        <dbReference type="ARBA" id="ARBA00004429"/>
    </source>
</evidence>
<dbReference type="GO" id="GO:0008982">
    <property type="term" value="F:protein-N(PI)-phosphohistidine-sugar phosphotransferase activity"/>
    <property type="evidence" value="ECO:0007669"/>
    <property type="project" value="InterPro"/>
</dbReference>
<evidence type="ECO:0000256" key="9">
    <source>
        <dbReference type="SAM" id="Phobius"/>
    </source>
</evidence>
<dbReference type="InterPro" id="IPR050864">
    <property type="entry name" value="Bacterial_PTS_Sugar_Transport"/>
</dbReference>
<dbReference type="GO" id="GO:0090563">
    <property type="term" value="F:protein-phosphocysteine-sugar phosphotransferase activity"/>
    <property type="evidence" value="ECO:0007669"/>
    <property type="project" value="TreeGrafter"/>
</dbReference>
<dbReference type="Pfam" id="PF02378">
    <property type="entry name" value="PTS_EIIC"/>
    <property type="match status" value="1"/>
</dbReference>
<dbReference type="PROSITE" id="PS51104">
    <property type="entry name" value="PTS_EIIC_TYPE_2"/>
    <property type="match status" value="1"/>
</dbReference>
<dbReference type="InterPro" id="IPR013014">
    <property type="entry name" value="PTS_EIIC_2"/>
</dbReference>
<keyword evidence="5" id="KW-0598">Phosphotransferase system</keyword>
<dbReference type="OrthoDB" id="9782569at2"/>
<reference evidence="11 12" key="1">
    <citation type="submission" date="2013-02" db="EMBL/GenBank/DDBJ databases">
        <title>The Genome Sequence of Enterococcus pallens BAA-351.</title>
        <authorList>
            <consortium name="The Broad Institute Genome Sequencing Platform"/>
            <consortium name="The Broad Institute Genome Sequencing Center for Infectious Disease"/>
            <person name="Earl A.M."/>
            <person name="Gilmore M.S."/>
            <person name="Lebreton F."/>
            <person name="Walker B."/>
            <person name="Young S.K."/>
            <person name="Zeng Q."/>
            <person name="Gargeya S."/>
            <person name="Fitzgerald M."/>
            <person name="Haas B."/>
            <person name="Abouelleil A."/>
            <person name="Alvarado L."/>
            <person name="Arachchi H.M."/>
            <person name="Berlin A.M."/>
            <person name="Chapman S.B."/>
            <person name="Dewar J."/>
            <person name="Goldberg J."/>
            <person name="Griggs A."/>
            <person name="Gujja S."/>
            <person name="Hansen M."/>
            <person name="Howarth C."/>
            <person name="Imamovic A."/>
            <person name="Larimer J."/>
            <person name="McCowan C."/>
            <person name="Murphy C."/>
            <person name="Neiman D."/>
            <person name="Pearson M."/>
            <person name="Priest M."/>
            <person name="Roberts A."/>
            <person name="Saif S."/>
            <person name="Shea T."/>
            <person name="Sisk P."/>
            <person name="Sykes S."/>
            <person name="Wortman J."/>
            <person name="Nusbaum C."/>
            <person name="Birren B."/>
        </authorList>
    </citation>
    <scope>NUCLEOTIDE SEQUENCE [LARGE SCALE GENOMIC DNA]</scope>
    <source>
        <strain evidence="11 12">ATCC BAA-351</strain>
    </source>
</reference>
<dbReference type="HOGENOM" id="CLU_013155_0_1_9"/>
<feature type="transmembrane region" description="Helical" evidence="9">
    <location>
        <begin position="91"/>
        <end position="114"/>
    </location>
</feature>
<organism evidence="11 12">
    <name type="scientific">Enterococcus pallens ATCC BAA-351</name>
    <dbReference type="NCBI Taxonomy" id="1158607"/>
    <lineage>
        <taxon>Bacteria</taxon>
        <taxon>Bacillati</taxon>
        <taxon>Bacillota</taxon>
        <taxon>Bacilli</taxon>
        <taxon>Lactobacillales</taxon>
        <taxon>Enterococcaceae</taxon>
        <taxon>Enterococcus</taxon>
    </lineage>
</organism>
<evidence type="ECO:0000259" key="10">
    <source>
        <dbReference type="PROSITE" id="PS51104"/>
    </source>
</evidence>
<evidence type="ECO:0000256" key="7">
    <source>
        <dbReference type="ARBA" id="ARBA00022989"/>
    </source>
</evidence>
<dbReference type="PANTHER" id="PTHR30505">
    <property type="entry name" value="FRUCTOSE-LIKE PERMEASE"/>
    <property type="match status" value="1"/>
</dbReference>
<evidence type="ECO:0000313" key="11">
    <source>
        <dbReference type="EMBL" id="EOH97462.1"/>
    </source>
</evidence>
<dbReference type="Proteomes" id="UP000013782">
    <property type="component" value="Unassembled WGS sequence"/>
</dbReference>
<evidence type="ECO:0000256" key="6">
    <source>
        <dbReference type="ARBA" id="ARBA00022692"/>
    </source>
</evidence>
<dbReference type="GO" id="GO:0009401">
    <property type="term" value="P:phosphoenolpyruvate-dependent sugar phosphotransferase system"/>
    <property type="evidence" value="ECO:0007669"/>
    <property type="project" value="UniProtKB-KW"/>
</dbReference>
<feature type="domain" description="PTS EIIC type-2" evidence="10">
    <location>
        <begin position="8"/>
        <end position="342"/>
    </location>
</feature>
<keyword evidence="3" id="KW-1003">Cell membrane</keyword>
<dbReference type="AlphaFoldDB" id="R2QLN4"/>
<accession>R2QLN4</accession>
<keyword evidence="7 9" id="KW-1133">Transmembrane helix</keyword>